<sequence length="86" mass="9698">MLPHNTRSITVHHPRYGLLLAHLRDLRLASGLTQAELAERLKVDQSRVSKIERGERYVDTLFYLDWCRACDVDPSLAVAQLAAKGA</sequence>
<dbReference type="AlphaFoldDB" id="A0A656QFI2"/>
<evidence type="ECO:0000313" key="2">
    <source>
        <dbReference type="EMBL" id="KDR28488.1"/>
    </source>
</evidence>
<dbReference type="SMART" id="SM00530">
    <property type="entry name" value="HTH_XRE"/>
    <property type="match status" value="1"/>
</dbReference>
<accession>A0A656QFI2</accession>
<reference evidence="2 3" key="1">
    <citation type="submission" date="2014-03" db="EMBL/GenBank/DDBJ databases">
        <title>Draft Genome Sequences of Four Burkholderia Strains.</title>
        <authorList>
            <person name="Liu X.Y."/>
            <person name="Li C.X."/>
            <person name="Xu J.H."/>
        </authorList>
    </citation>
    <scope>NUCLEOTIDE SEQUENCE [LARGE SCALE GENOMIC DNA]</scope>
    <source>
        <strain evidence="2 3">OP-1</strain>
    </source>
</reference>
<keyword evidence="2" id="KW-0238">DNA-binding</keyword>
<dbReference type="PROSITE" id="PS50943">
    <property type="entry name" value="HTH_CROC1"/>
    <property type="match status" value="1"/>
</dbReference>
<dbReference type="EMBL" id="JFHD01000018">
    <property type="protein sequence ID" value="KDR28488.1"/>
    <property type="molecule type" value="Genomic_DNA"/>
</dbReference>
<comment type="caution">
    <text evidence="2">The sequence shown here is derived from an EMBL/GenBank/DDBJ whole genome shotgun (WGS) entry which is preliminary data.</text>
</comment>
<dbReference type="GO" id="GO:0003677">
    <property type="term" value="F:DNA binding"/>
    <property type="evidence" value="ECO:0007669"/>
    <property type="project" value="UniProtKB-KW"/>
</dbReference>
<evidence type="ECO:0000259" key="1">
    <source>
        <dbReference type="PROSITE" id="PS50943"/>
    </source>
</evidence>
<name>A0A656QFI2_9BURK</name>
<keyword evidence="3" id="KW-1185">Reference proteome</keyword>
<dbReference type="SUPFAM" id="SSF47413">
    <property type="entry name" value="lambda repressor-like DNA-binding domains"/>
    <property type="match status" value="1"/>
</dbReference>
<evidence type="ECO:0000313" key="3">
    <source>
        <dbReference type="Proteomes" id="UP000027451"/>
    </source>
</evidence>
<proteinExistence type="predicted"/>
<organism evidence="2 3">
    <name type="scientific">Caballeronia zhejiangensis</name>
    <dbReference type="NCBI Taxonomy" id="871203"/>
    <lineage>
        <taxon>Bacteria</taxon>
        <taxon>Pseudomonadati</taxon>
        <taxon>Pseudomonadota</taxon>
        <taxon>Betaproteobacteria</taxon>
        <taxon>Burkholderiales</taxon>
        <taxon>Burkholderiaceae</taxon>
        <taxon>Caballeronia</taxon>
    </lineage>
</organism>
<dbReference type="Pfam" id="PF13560">
    <property type="entry name" value="HTH_31"/>
    <property type="match status" value="1"/>
</dbReference>
<gene>
    <name evidence="2" type="ORF">BG60_11240</name>
</gene>
<dbReference type="CDD" id="cd00093">
    <property type="entry name" value="HTH_XRE"/>
    <property type="match status" value="1"/>
</dbReference>
<dbReference type="OrthoDB" id="9803379at2"/>
<dbReference type="RefSeq" id="WP_033536819.1">
    <property type="nucleotide sequence ID" value="NZ_JFHD01000018.1"/>
</dbReference>
<dbReference type="Gene3D" id="1.10.260.40">
    <property type="entry name" value="lambda repressor-like DNA-binding domains"/>
    <property type="match status" value="1"/>
</dbReference>
<dbReference type="Proteomes" id="UP000027451">
    <property type="component" value="Unassembled WGS sequence"/>
</dbReference>
<dbReference type="InterPro" id="IPR001387">
    <property type="entry name" value="Cro/C1-type_HTH"/>
</dbReference>
<dbReference type="InterPro" id="IPR010982">
    <property type="entry name" value="Lambda_DNA-bd_dom_sf"/>
</dbReference>
<feature type="domain" description="HTH cro/C1-type" evidence="1">
    <location>
        <begin position="23"/>
        <end position="77"/>
    </location>
</feature>
<protein>
    <submittedName>
        <fullName evidence="2">DNA-binding protein</fullName>
    </submittedName>
</protein>